<dbReference type="InterPro" id="IPR003594">
    <property type="entry name" value="HATPase_dom"/>
</dbReference>
<evidence type="ECO:0000313" key="9">
    <source>
        <dbReference type="EMBL" id="MRV73524.1"/>
    </source>
</evidence>
<dbReference type="Pfam" id="PF02518">
    <property type="entry name" value="HATPase_c"/>
    <property type="match status" value="1"/>
</dbReference>
<dbReference type="InterPro" id="IPR005467">
    <property type="entry name" value="His_kinase_dom"/>
</dbReference>
<keyword evidence="7" id="KW-0472">Membrane</keyword>
<keyword evidence="5" id="KW-0902">Two-component regulatory system</keyword>
<dbReference type="InterPro" id="IPR050736">
    <property type="entry name" value="Sensor_HK_Regulatory"/>
</dbReference>
<sequence length="595" mass="65261">MSRHWQVGVCVAAALAAALVYVLLQAPDYDEPAYFEDVAQLQKIRQLDAQWELDVMKVRLGLLHGYDALVLPLEDMARLPSLLHARPGNAALAPAVDAYRRELDGKAALVESFKSRNAVFRNSLRYMIAMTDEAEAHVQHAGARQADVARAALDMREVSLETLEYIDLGENKDLEELELRLADLTKIRSDVGQAVRALAENFDTHVRIVLREHKAVDRLLADITAAPTDLRVDQINAVLASELQRASGRVRQHRIYLLALSVALSGLLLYAAGCLLRSHAIINRYNARLQQANDTLERRVSERTQQLEEAQSQLVAAAREAGKAEIATNVLHNVGNVLNSVSVSATLLQQQIKASRGGGLDMAVALMREHGDGLGRFLDDDERGRCLPGYLEGLALVLRTERETMTAEVAQLNGCVDHVKEIVAAQQAHAGSACMFEQCSVDEVLEQAVSMSAVSLARHGITIIQDVAALPPVSMDRHRVLQILVNLISNARRATERVPERTPRIVLRLRAVDGEMLRIDVVDNGEGILPENLARIFSHGFTTHKDGHGFGLHSCILAAREMGGGLRVHSDGAGRGATFTLELPTRQEERHALAA</sequence>
<dbReference type="PANTHER" id="PTHR43711:SF26">
    <property type="entry name" value="SENSOR HISTIDINE KINASE RCSC"/>
    <property type="match status" value="1"/>
</dbReference>
<accession>A0A7X2IPA9</accession>
<dbReference type="PANTHER" id="PTHR43711">
    <property type="entry name" value="TWO-COMPONENT HISTIDINE KINASE"/>
    <property type="match status" value="1"/>
</dbReference>
<dbReference type="EMBL" id="WKJJ01000010">
    <property type="protein sequence ID" value="MRV73524.1"/>
    <property type="molecule type" value="Genomic_DNA"/>
</dbReference>
<feature type="coiled-coil region" evidence="6">
    <location>
        <begin position="282"/>
        <end position="327"/>
    </location>
</feature>
<dbReference type="PROSITE" id="PS50109">
    <property type="entry name" value="HIS_KIN"/>
    <property type="match status" value="1"/>
</dbReference>
<keyword evidence="3" id="KW-0808">Transferase</keyword>
<keyword evidence="10" id="KW-1185">Reference proteome</keyword>
<dbReference type="GO" id="GO:0000160">
    <property type="term" value="P:phosphorelay signal transduction system"/>
    <property type="evidence" value="ECO:0007669"/>
    <property type="project" value="UniProtKB-KW"/>
</dbReference>
<dbReference type="RefSeq" id="WP_154376157.1">
    <property type="nucleotide sequence ID" value="NZ_WKJJ01000010.1"/>
</dbReference>
<dbReference type="PRINTS" id="PR00344">
    <property type="entry name" value="BCTRLSENSOR"/>
</dbReference>
<protein>
    <recommendedName>
        <fullName evidence="2">histidine kinase</fullName>
        <ecNumber evidence="2">2.7.13.3</ecNumber>
    </recommendedName>
</protein>
<dbReference type="SUPFAM" id="SSF55874">
    <property type="entry name" value="ATPase domain of HSP90 chaperone/DNA topoisomerase II/histidine kinase"/>
    <property type="match status" value="1"/>
</dbReference>
<evidence type="ECO:0000256" key="1">
    <source>
        <dbReference type="ARBA" id="ARBA00000085"/>
    </source>
</evidence>
<evidence type="ECO:0000256" key="7">
    <source>
        <dbReference type="SAM" id="Phobius"/>
    </source>
</evidence>
<dbReference type="InterPro" id="IPR004358">
    <property type="entry name" value="Sig_transdc_His_kin-like_C"/>
</dbReference>
<evidence type="ECO:0000256" key="6">
    <source>
        <dbReference type="SAM" id="Coils"/>
    </source>
</evidence>
<keyword evidence="7" id="KW-0812">Transmembrane</keyword>
<proteinExistence type="predicted"/>
<keyword evidence="7" id="KW-1133">Transmembrane helix</keyword>
<evidence type="ECO:0000256" key="4">
    <source>
        <dbReference type="ARBA" id="ARBA00022777"/>
    </source>
</evidence>
<evidence type="ECO:0000256" key="3">
    <source>
        <dbReference type="ARBA" id="ARBA00022679"/>
    </source>
</evidence>
<dbReference type="SMART" id="SM00387">
    <property type="entry name" value="HATPase_c"/>
    <property type="match status" value="1"/>
</dbReference>
<dbReference type="InterPro" id="IPR036890">
    <property type="entry name" value="HATPase_C_sf"/>
</dbReference>
<comment type="caution">
    <text evidence="9">The sequence shown here is derived from an EMBL/GenBank/DDBJ whole genome shotgun (WGS) entry which is preliminary data.</text>
</comment>
<evidence type="ECO:0000256" key="2">
    <source>
        <dbReference type="ARBA" id="ARBA00012438"/>
    </source>
</evidence>
<feature type="domain" description="Histidine kinase" evidence="8">
    <location>
        <begin position="403"/>
        <end position="587"/>
    </location>
</feature>
<dbReference type="Pfam" id="PF19443">
    <property type="entry name" value="DAHL"/>
    <property type="match status" value="1"/>
</dbReference>
<evidence type="ECO:0000256" key="5">
    <source>
        <dbReference type="ARBA" id="ARBA00023012"/>
    </source>
</evidence>
<feature type="transmembrane region" description="Helical" evidence="7">
    <location>
        <begin position="255"/>
        <end position="276"/>
    </location>
</feature>
<dbReference type="InterPro" id="IPR045812">
    <property type="entry name" value="DAHL"/>
</dbReference>
<evidence type="ECO:0000313" key="10">
    <source>
        <dbReference type="Proteomes" id="UP000446768"/>
    </source>
</evidence>
<keyword evidence="6" id="KW-0175">Coiled coil</keyword>
<dbReference type="Proteomes" id="UP000446768">
    <property type="component" value="Unassembled WGS sequence"/>
</dbReference>
<gene>
    <name evidence="9" type="ORF">GJ700_17565</name>
</gene>
<reference evidence="9 10" key="1">
    <citation type="submission" date="2019-11" db="EMBL/GenBank/DDBJ databases">
        <title>Novel species isolated from a subtropical stream in China.</title>
        <authorList>
            <person name="Lu H."/>
        </authorList>
    </citation>
    <scope>NUCLEOTIDE SEQUENCE [LARGE SCALE GENOMIC DNA]</scope>
    <source>
        <strain evidence="9 10">FT92W</strain>
    </source>
</reference>
<comment type="catalytic activity">
    <reaction evidence="1">
        <text>ATP + protein L-histidine = ADP + protein N-phospho-L-histidine.</text>
        <dbReference type="EC" id="2.7.13.3"/>
    </reaction>
</comment>
<organism evidence="9 10">
    <name type="scientific">Pseudoduganella rivuli</name>
    <dbReference type="NCBI Taxonomy" id="2666085"/>
    <lineage>
        <taxon>Bacteria</taxon>
        <taxon>Pseudomonadati</taxon>
        <taxon>Pseudomonadota</taxon>
        <taxon>Betaproteobacteria</taxon>
        <taxon>Burkholderiales</taxon>
        <taxon>Oxalobacteraceae</taxon>
        <taxon>Telluria group</taxon>
        <taxon>Pseudoduganella</taxon>
    </lineage>
</organism>
<dbReference type="EC" id="2.7.13.3" evidence="2"/>
<dbReference type="Gene3D" id="3.30.565.10">
    <property type="entry name" value="Histidine kinase-like ATPase, C-terminal domain"/>
    <property type="match status" value="1"/>
</dbReference>
<dbReference type="AlphaFoldDB" id="A0A7X2IPA9"/>
<evidence type="ECO:0000259" key="8">
    <source>
        <dbReference type="PROSITE" id="PS50109"/>
    </source>
</evidence>
<name>A0A7X2IPA9_9BURK</name>
<dbReference type="GO" id="GO:0004673">
    <property type="term" value="F:protein histidine kinase activity"/>
    <property type="evidence" value="ECO:0007669"/>
    <property type="project" value="UniProtKB-EC"/>
</dbReference>
<keyword evidence="4" id="KW-0418">Kinase</keyword>